<dbReference type="PATRIC" id="fig|991778.3.peg.5392"/>
<sequence length="40" mass="4925">MNKMNRRGKKNRSRERVLSMEALQSREWMAAKVLTWTWMI</sequence>
<dbReference type="EMBL" id="AFAR01000257">
    <property type="protein sequence ID" value="EGF24977.1"/>
    <property type="molecule type" value="Genomic_DNA"/>
</dbReference>
<reference evidence="1 2" key="1">
    <citation type="journal article" date="2013" name="Mar. Genomics">
        <title>Expression of sulfatases in Rhodopirellula baltica and the diversity of sulfatases in the genus Rhodopirellula.</title>
        <authorList>
            <person name="Wegner C.E."/>
            <person name="Richter-Heitmann T."/>
            <person name="Klindworth A."/>
            <person name="Klockow C."/>
            <person name="Richter M."/>
            <person name="Achstetter T."/>
            <person name="Glockner F.O."/>
            <person name="Harder J."/>
        </authorList>
    </citation>
    <scope>NUCLEOTIDE SEQUENCE [LARGE SCALE GENOMIC DNA]</scope>
    <source>
        <strain evidence="1 2">WH47</strain>
    </source>
</reference>
<organism evidence="1 2">
    <name type="scientific">Rhodopirellula baltica WH47</name>
    <dbReference type="NCBI Taxonomy" id="991778"/>
    <lineage>
        <taxon>Bacteria</taxon>
        <taxon>Pseudomonadati</taxon>
        <taxon>Planctomycetota</taxon>
        <taxon>Planctomycetia</taxon>
        <taxon>Pirellulales</taxon>
        <taxon>Pirellulaceae</taxon>
        <taxon>Rhodopirellula</taxon>
    </lineage>
</organism>
<dbReference type="AlphaFoldDB" id="F2AZD7"/>
<dbReference type="Proteomes" id="UP000006222">
    <property type="component" value="Unassembled WGS sequence"/>
</dbReference>
<gene>
    <name evidence="1" type="ORF">RBWH47_02830</name>
</gene>
<evidence type="ECO:0000313" key="2">
    <source>
        <dbReference type="Proteomes" id="UP000006222"/>
    </source>
</evidence>
<protein>
    <submittedName>
        <fullName evidence="1">Uncharacterized protein</fullName>
    </submittedName>
</protein>
<proteinExistence type="predicted"/>
<accession>F2AZD7</accession>
<evidence type="ECO:0000313" key="1">
    <source>
        <dbReference type="EMBL" id="EGF24977.1"/>
    </source>
</evidence>
<name>F2AZD7_RHOBT</name>
<comment type="caution">
    <text evidence="1">The sequence shown here is derived from an EMBL/GenBank/DDBJ whole genome shotgun (WGS) entry which is preliminary data.</text>
</comment>